<dbReference type="EMBL" id="MBAD02000442">
    <property type="protein sequence ID" value="RLN67683.1"/>
    <property type="molecule type" value="Genomic_DNA"/>
</dbReference>
<evidence type="ECO:0008006" key="8">
    <source>
        <dbReference type="Google" id="ProtNLM"/>
    </source>
</evidence>
<protein>
    <recommendedName>
        <fullName evidence="8">Leucine-rich repeat-containing N-terminal plant-type domain-containing protein</fullName>
    </recommendedName>
</protein>
<reference evidence="6 7" key="1">
    <citation type="submission" date="2018-07" db="EMBL/GenBank/DDBJ databases">
        <title>Genome sequencing of oomycete isolates from Chile give support for New Zealand origin for Phytophthora kernoviae and make available the first Nothophytophthora sp. genome.</title>
        <authorList>
            <person name="Studholme D.J."/>
            <person name="Sanfuentes E."/>
            <person name="Panda P."/>
            <person name="Hill R."/>
            <person name="Sambles C."/>
            <person name="Grant M."/>
            <person name="Williams N.M."/>
            <person name="Mcdougal R.L."/>
        </authorList>
    </citation>
    <scope>NUCLEOTIDE SEQUENCE [LARGE SCALE GENOMIC DNA]</scope>
    <source>
        <strain evidence="4">Chile6</strain>
        <strain evidence="5">Chile7</strain>
    </source>
</reference>
<evidence type="ECO:0000313" key="6">
    <source>
        <dbReference type="Proteomes" id="UP000277300"/>
    </source>
</evidence>
<proteinExistence type="predicted"/>
<accession>A0A3F2RUW0</accession>
<dbReference type="InterPro" id="IPR032675">
    <property type="entry name" value="LRR_dom_sf"/>
</dbReference>
<gene>
    <name evidence="5" type="ORF">BBJ29_001776</name>
    <name evidence="4" type="ORF">BBP00_00003321</name>
</gene>
<dbReference type="Gene3D" id="3.80.10.10">
    <property type="entry name" value="Ribonuclease Inhibitor"/>
    <property type="match status" value="1"/>
</dbReference>
<sequence length="256" mass="28470">MWRRHWALITAISVLPGGLHAATTCPDSGIAPPAEVTLAAAASGADDVAVLVKNSDCDEVTIDAIDSDTPGETRINASYVDIEVVESYPAVESLWLWNNKIKTFKAVGTSVIEIDITSNQLTSLDGLEFPSSCLELTLDLNKLTSTKASNFPGSLQKLYLRKNSIESLAKFRFSSKLQQLYINGNQQLTTLEGAVFPDSLQYMECSDCRITEIVGVTFPSSLTKIHHICQFVSSQQQHRFLWQLEFQRKLYDRLRH</sequence>
<dbReference type="PANTHER" id="PTHR24366">
    <property type="entry name" value="IG(IMMUNOGLOBULIN) AND LRR(LEUCINE RICH REPEAT) DOMAINS"/>
    <property type="match status" value="1"/>
</dbReference>
<dbReference type="Pfam" id="PF12799">
    <property type="entry name" value="LRR_4"/>
    <property type="match status" value="1"/>
</dbReference>
<keyword evidence="2" id="KW-0677">Repeat</keyword>
<feature type="chain" id="PRO_5036338527" description="Leucine-rich repeat-containing N-terminal plant-type domain-containing protein" evidence="3">
    <location>
        <begin position="22"/>
        <end position="256"/>
    </location>
</feature>
<name>A0A3F2RUW0_9STRA</name>
<dbReference type="PROSITE" id="PS51450">
    <property type="entry name" value="LRR"/>
    <property type="match status" value="1"/>
</dbReference>
<evidence type="ECO:0000256" key="1">
    <source>
        <dbReference type="ARBA" id="ARBA00022614"/>
    </source>
</evidence>
<dbReference type="OrthoDB" id="162896at2759"/>
<evidence type="ECO:0000256" key="2">
    <source>
        <dbReference type="ARBA" id="ARBA00022737"/>
    </source>
</evidence>
<evidence type="ECO:0000256" key="3">
    <source>
        <dbReference type="SAM" id="SignalP"/>
    </source>
</evidence>
<dbReference type="InterPro" id="IPR025875">
    <property type="entry name" value="Leu-rich_rpt_4"/>
</dbReference>
<comment type="caution">
    <text evidence="4">The sequence shown here is derived from an EMBL/GenBank/DDBJ whole genome shotgun (WGS) entry which is preliminary data.</text>
</comment>
<evidence type="ECO:0000313" key="5">
    <source>
        <dbReference type="EMBL" id="RLN67683.1"/>
    </source>
</evidence>
<dbReference type="Proteomes" id="UP000284657">
    <property type="component" value="Unassembled WGS sequence"/>
</dbReference>
<organism evidence="4 6">
    <name type="scientific">Phytophthora kernoviae</name>
    <dbReference type="NCBI Taxonomy" id="325452"/>
    <lineage>
        <taxon>Eukaryota</taxon>
        <taxon>Sar</taxon>
        <taxon>Stramenopiles</taxon>
        <taxon>Oomycota</taxon>
        <taxon>Peronosporomycetes</taxon>
        <taxon>Peronosporales</taxon>
        <taxon>Peronosporaceae</taxon>
        <taxon>Phytophthora</taxon>
    </lineage>
</organism>
<keyword evidence="1" id="KW-0433">Leucine-rich repeat</keyword>
<dbReference type="InterPro" id="IPR001611">
    <property type="entry name" value="Leu-rich_rpt"/>
</dbReference>
<dbReference type="EMBL" id="MBDO02000068">
    <property type="protein sequence ID" value="RLN64657.1"/>
    <property type="molecule type" value="Genomic_DNA"/>
</dbReference>
<evidence type="ECO:0000313" key="7">
    <source>
        <dbReference type="Proteomes" id="UP000284657"/>
    </source>
</evidence>
<keyword evidence="3" id="KW-0732">Signal</keyword>
<dbReference type="Proteomes" id="UP000277300">
    <property type="component" value="Unassembled WGS sequence"/>
</dbReference>
<evidence type="ECO:0000313" key="4">
    <source>
        <dbReference type="EMBL" id="RLN64657.1"/>
    </source>
</evidence>
<dbReference type="AlphaFoldDB" id="A0A3F2RUW0"/>
<dbReference type="SUPFAM" id="SSF52058">
    <property type="entry name" value="L domain-like"/>
    <property type="match status" value="1"/>
</dbReference>
<feature type="signal peptide" evidence="3">
    <location>
        <begin position="1"/>
        <end position="21"/>
    </location>
</feature>